<dbReference type="Pfam" id="PF08450">
    <property type="entry name" value="SGL"/>
    <property type="match status" value="1"/>
</dbReference>
<feature type="domain" description="SMP-30/Gluconolactonase/LRE-like region" evidence="2">
    <location>
        <begin position="197"/>
        <end position="300"/>
    </location>
</feature>
<comment type="caution">
    <text evidence="3">The sequence shown here is derived from an EMBL/GenBank/DDBJ whole genome shotgun (WGS) entry which is preliminary data.</text>
</comment>
<dbReference type="Gene3D" id="2.120.10.30">
    <property type="entry name" value="TolB, C-terminal domain"/>
    <property type="match status" value="1"/>
</dbReference>
<evidence type="ECO:0000259" key="2">
    <source>
        <dbReference type="Pfam" id="PF08450"/>
    </source>
</evidence>
<dbReference type="PANTHER" id="PTHR47064">
    <property type="entry name" value="PUTATIVE (AFU_ORTHOLOGUE AFUA_1G08990)-RELATED"/>
    <property type="match status" value="1"/>
</dbReference>
<name>A0ABR3W2Y6_9PEZI</name>
<evidence type="ECO:0000256" key="1">
    <source>
        <dbReference type="SAM" id="SignalP"/>
    </source>
</evidence>
<dbReference type="InterPro" id="IPR013658">
    <property type="entry name" value="SGL"/>
</dbReference>
<dbReference type="PANTHER" id="PTHR47064:SF2">
    <property type="entry name" value="SMP-30_GLUCONOLACTONASE_LRE-LIKE REGION DOMAIN-CONTAINING PROTEIN-RELATED"/>
    <property type="match status" value="1"/>
</dbReference>
<keyword evidence="4" id="KW-1185">Reference proteome</keyword>
<feature type="signal peptide" evidence="1">
    <location>
        <begin position="1"/>
        <end position="23"/>
    </location>
</feature>
<keyword evidence="1" id="KW-0732">Signal</keyword>
<dbReference type="InterPro" id="IPR011042">
    <property type="entry name" value="6-blade_b-propeller_TolB-like"/>
</dbReference>
<dbReference type="InterPro" id="IPR052988">
    <property type="entry name" value="Oryzine_lactonohydrolase"/>
</dbReference>
<evidence type="ECO:0000313" key="3">
    <source>
        <dbReference type="EMBL" id="KAL1851988.1"/>
    </source>
</evidence>
<proteinExistence type="predicted"/>
<feature type="chain" id="PRO_5045319885" description="SMP-30/Gluconolactonase/LRE-like region domain-containing protein" evidence="1">
    <location>
        <begin position="24"/>
        <end position="428"/>
    </location>
</feature>
<sequence length="428" mass="45748">MRDSVFQLSTLAAVLAQTAAAAASPPLVERCPGVSTPGVACVNNYAAVLPLPFSRPSITGGVFQPEDSFNGTSVADASFDLVHNASFVVFDRERGLRDVLGPSPTLETVFGGLGTAVHEAPVYVPSLNAIVVSALAPDVVPQLLISLNGSQPTMTDYLPDPPVFGVNGGRYHKGKIYWAVGGGNFTFRGRSFRQVPGLYVLDPASRRVAPLLNNYFGQQFNSPDDLAVDPTNGDVFFTDPDFGFALGLLDASSLPVLRQNTYRFRPSTGAVSVVESSDVAVPNGIAISPDARTLYLTDTAIADFHLDPAAPVPRYDIVGTRSKCVYAFDLVDSPAGRYLANKRPIWYPEQFADDGFHAAANGFLVGAAGFSVDVLSQYGELLVKIQTSFYVTNIQFAGPKLDELWLFGVGEIARVKWNLQGISGDDLS</sequence>
<dbReference type="Proteomes" id="UP001586593">
    <property type="component" value="Unassembled WGS sequence"/>
</dbReference>
<evidence type="ECO:0000313" key="4">
    <source>
        <dbReference type="Proteomes" id="UP001586593"/>
    </source>
</evidence>
<dbReference type="SUPFAM" id="SSF63829">
    <property type="entry name" value="Calcium-dependent phosphotriesterase"/>
    <property type="match status" value="1"/>
</dbReference>
<protein>
    <recommendedName>
        <fullName evidence="2">SMP-30/Gluconolactonase/LRE-like region domain-containing protein</fullName>
    </recommendedName>
</protein>
<gene>
    <name evidence="3" type="ORF">VTK73DRAFT_9327</name>
</gene>
<organism evidence="3 4">
    <name type="scientific">Phialemonium thermophilum</name>
    <dbReference type="NCBI Taxonomy" id="223376"/>
    <lineage>
        <taxon>Eukaryota</taxon>
        <taxon>Fungi</taxon>
        <taxon>Dikarya</taxon>
        <taxon>Ascomycota</taxon>
        <taxon>Pezizomycotina</taxon>
        <taxon>Sordariomycetes</taxon>
        <taxon>Sordariomycetidae</taxon>
        <taxon>Cephalothecales</taxon>
        <taxon>Cephalothecaceae</taxon>
        <taxon>Phialemonium</taxon>
    </lineage>
</organism>
<dbReference type="EMBL" id="JAZHXJ010000766">
    <property type="protein sequence ID" value="KAL1851988.1"/>
    <property type="molecule type" value="Genomic_DNA"/>
</dbReference>
<accession>A0ABR3W2Y6</accession>
<reference evidence="3 4" key="1">
    <citation type="journal article" date="2024" name="Commun. Biol.">
        <title>Comparative genomic analysis of thermophilic fungi reveals convergent evolutionary adaptations and gene losses.</title>
        <authorList>
            <person name="Steindorff A.S."/>
            <person name="Aguilar-Pontes M.V."/>
            <person name="Robinson A.J."/>
            <person name="Andreopoulos B."/>
            <person name="LaButti K."/>
            <person name="Kuo A."/>
            <person name="Mondo S."/>
            <person name="Riley R."/>
            <person name="Otillar R."/>
            <person name="Haridas S."/>
            <person name="Lipzen A."/>
            <person name="Grimwood J."/>
            <person name="Schmutz J."/>
            <person name="Clum A."/>
            <person name="Reid I.D."/>
            <person name="Moisan M.C."/>
            <person name="Butler G."/>
            <person name="Nguyen T.T.M."/>
            <person name="Dewar K."/>
            <person name="Conant G."/>
            <person name="Drula E."/>
            <person name="Henrissat B."/>
            <person name="Hansel C."/>
            <person name="Singer S."/>
            <person name="Hutchinson M.I."/>
            <person name="de Vries R.P."/>
            <person name="Natvig D.O."/>
            <person name="Powell A.J."/>
            <person name="Tsang A."/>
            <person name="Grigoriev I.V."/>
        </authorList>
    </citation>
    <scope>NUCLEOTIDE SEQUENCE [LARGE SCALE GENOMIC DNA]</scope>
    <source>
        <strain evidence="3 4">ATCC 24622</strain>
    </source>
</reference>